<dbReference type="InterPro" id="IPR000045">
    <property type="entry name" value="Prepilin_IV_endopep_pep"/>
</dbReference>
<evidence type="ECO:0000313" key="5">
    <source>
        <dbReference type="Proteomes" id="UP000245695"/>
    </source>
</evidence>
<feature type="transmembrane region" description="Helical" evidence="2">
    <location>
        <begin position="151"/>
        <end position="170"/>
    </location>
</feature>
<feature type="transmembrane region" description="Helical" evidence="2">
    <location>
        <begin position="182"/>
        <end position="206"/>
    </location>
</feature>
<dbReference type="AlphaFoldDB" id="A0A2P2BMD7"/>
<keyword evidence="2" id="KW-1133">Transmembrane helix</keyword>
<sequence length="209" mass="23745">MIYIVLISIITSYICNKKIYKICDELNQNKLNTIIIYTLNLLSMSLIYYKYGVNAESIKYLSLIPFIIVISIIDYHTTYIYDITVLSGIIIQGGIFLITIKYDVNTMSHIIALLIGLIVPYILATTTKSLGQGDIGVYCLCCFVLGHNYSMYLIALSFILACPYSIYILLYKSNKERKIPFAPFISLATITIIITNYDILNLYFGIISK</sequence>
<dbReference type="PANTHER" id="PTHR30487">
    <property type="entry name" value="TYPE 4 PREPILIN-LIKE PROTEINS LEADER PEPTIDE-PROCESSING ENZYME"/>
    <property type="match status" value="1"/>
</dbReference>
<feature type="transmembrane region" description="Helical" evidence="2">
    <location>
        <begin position="58"/>
        <end position="73"/>
    </location>
</feature>
<reference evidence="4 5" key="1">
    <citation type="submission" date="2014-09" db="EMBL/GenBank/DDBJ databases">
        <authorList>
            <person name="Hornung B.V."/>
        </authorList>
    </citation>
    <scope>NUCLEOTIDE SEQUENCE [LARGE SCALE GENOMIC DNA]</scope>
    <source>
        <strain evidence="4 5">FRIFI</strain>
    </source>
</reference>
<proteinExistence type="inferred from homology"/>
<feature type="transmembrane region" description="Helical" evidence="2">
    <location>
        <begin position="79"/>
        <end position="98"/>
    </location>
</feature>
<keyword evidence="2" id="KW-0812">Transmembrane</keyword>
<accession>A0A2P2BMD7</accession>
<dbReference type="GO" id="GO:0006465">
    <property type="term" value="P:signal peptide processing"/>
    <property type="evidence" value="ECO:0007669"/>
    <property type="project" value="TreeGrafter"/>
</dbReference>
<dbReference type="RefSeq" id="WP_092921456.1">
    <property type="nucleotide sequence ID" value="NZ_FJTZ01000005.1"/>
</dbReference>
<keyword evidence="5" id="KW-1185">Reference proteome</keyword>
<dbReference type="Proteomes" id="UP000245695">
    <property type="component" value="Chromosome 1"/>
</dbReference>
<evidence type="ECO:0000256" key="2">
    <source>
        <dbReference type="SAM" id="Phobius"/>
    </source>
</evidence>
<dbReference type="GO" id="GO:0005886">
    <property type="term" value="C:plasma membrane"/>
    <property type="evidence" value="ECO:0007669"/>
    <property type="project" value="TreeGrafter"/>
</dbReference>
<keyword evidence="2" id="KW-0472">Membrane</keyword>
<protein>
    <submittedName>
        <fullName evidence="4">Type IV leader peptidase family</fullName>
    </submittedName>
</protein>
<dbReference type="EMBL" id="LN650648">
    <property type="protein sequence ID" value="CEI71582.1"/>
    <property type="molecule type" value="Genomic_DNA"/>
</dbReference>
<gene>
    <name evidence="4" type="ORF">FRIFI_0028</name>
</gene>
<dbReference type="Pfam" id="PF01478">
    <property type="entry name" value="Peptidase_A24"/>
    <property type="match status" value="1"/>
</dbReference>
<dbReference type="PANTHER" id="PTHR30487:SF0">
    <property type="entry name" value="PREPILIN LEADER PEPTIDASE_N-METHYLTRANSFERASE-RELATED"/>
    <property type="match status" value="1"/>
</dbReference>
<comment type="similarity">
    <text evidence="1">Belongs to the peptidase A24 family.</text>
</comment>
<dbReference type="InterPro" id="IPR050882">
    <property type="entry name" value="Prepilin_peptidase/N-MTase"/>
</dbReference>
<dbReference type="KEGG" id="rhom:FRIFI_0028"/>
<name>A0A2P2BMD7_9FIRM</name>
<evidence type="ECO:0000259" key="3">
    <source>
        <dbReference type="Pfam" id="PF01478"/>
    </source>
</evidence>
<organism evidence="4 5">
    <name type="scientific">Romboutsia hominis</name>
    <dbReference type="NCBI Taxonomy" id="1507512"/>
    <lineage>
        <taxon>Bacteria</taxon>
        <taxon>Bacillati</taxon>
        <taxon>Bacillota</taxon>
        <taxon>Clostridia</taxon>
        <taxon>Peptostreptococcales</taxon>
        <taxon>Peptostreptococcaceae</taxon>
        <taxon>Romboutsia</taxon>
    </lineage>
</organism>
<dbReference type="GO" id="GO:0004190">
    <property type="term" value="F:aspartic-type endopeptidase activity"/>
    <property type="evidence" value="ECO:0007669"/>
    <property type="project" value="InterPro"/>
</dbReference>
<feature type="transmembrane region" description="Helical" evidence="2">
    <location>
        <begin position="110"/>
        <end position="131"/>
    </location>
</feature>
<evidence type="ECO:0000256" key="1">
    <source>
        <dbReference type="ARBA" id="ARBA00005801"/>
    </source>
</evidence>
<feature type="domain" description="Prepilin type IV endopeptidase peptidase" evidence="3">
    <location>
        <begin position="62"/>
        <end position="166"/>
    </location>
</feature>
<evidence type="ECO:0000313" key="4">
    <source>
        <dbReference type="EMBL" id="CEI71582.1"/>
    </source>
</evidence>
<dbReference type="Gene3D" id="1.20.120.1220">
    <property type="match status" value="1"/>
</dbReference>